<feature type="repeat" description="ANK" evidence="3">
    <location>
        <begin position="592"/>
        <end position="624"/>
    </location>
</feature>
<dbReference type="Gene3D" id="1.25.40.20">
    <property type="entry name" value="Ankyrin repeat-containing domain"/>
    <property type="match status" value="4"/>
</dbReference>
<feature type="repeat" description="ANK" evidence="3">
    <location>
        <begin position="493"/>
        <end position="525"/>
    </location>
</feature>
<dbReference type="Pfam" id="PF20720">
    <property type="entry name" value="nSTAND3"/>
    <property type="match status" value="1"/>
</dbReference>
<feature type="repeat" description="ANK" evidence="3">
    <location>
        <begin position="460"/>
        <end position="492"/>
    </location>
</feature>
<keyword evidence="1" id="KW-0677">Repeat</keyword>
<dbReference type="Pfam" id="PF12796">
    <property type="entry name" value="Ank_2"/>
    <property type="match status" value="2"/>
</dbReference>
<feature type="repeat" description="ANK" evidence="3">
    <location>
        <begin position="372"/>
        <end position="404"/>
    </location>
</feature>
<keyword evidence="4" id="KW-0812">Transmembrane</keyword>
<dbReference type="PANTHER" id="PTHR24180:SF45">
    <property type="entry name" value="POLY [ADP-RIBOSE] POLYMERASE TANKYRASE"/>
    <property type="match status" value="1"/>
</dbReference>
<sequence>MYAAKLSAFLSDVSMRCICADRKTHCVVPTVMAGEPTSLTCYFNNAFKENETNFVVQHVNQQQEMSDVLTCLWMRPERPDCDPAPGYIFDEKISRNLTLRIPSAAKHHVGSYMCLVTPSDLDDAVAYNSLSVTAIVIPVILILVLICAGVIVFMCRKRLAARFGKAARNRNNDHVESHPLVSVTPSHLINTAVTDNKEIPDKDICGTCCTYICNRTAKLVEETGAIVILGPERCGKSTLGHDLVAKFAEKGFCPLALDHPNQWLEKKQDDKKHIVLLDECPMDESSMEALSSMRRDQCYIISINKSDDVNSEQGKAGLPSFLKTAPVVNLSKQTIPETGGSEQLFQACQEENVEQMENLLSVGVEPNRVNDEGKTPLHIACEKGNPDIVVHLVLAGSDADVRDTKGLTPLHHSCISWSTATHSVQQGVAQRHGQYDNPRERVVKILLEYGASLEVGDWEKGRKPLHIACEHGNNDLVKILLDAGASVDAQDNNGRTPLHVACRYNHVDVMKSLLATESDVDAKDDSGFTPLHLACKHNFPDVTKCLIEAKSDVNAKGNNGNTPLHVACVNKAIDSAEALLGANADIEARNEADNTPLHMACVSGSKEIVQMLLKHGADTQARNNTDDIPASVAKANYHPDIASMLSPRKLSKV</sequence>
<evidence type="ECO:0000313" key="7">
    <source>
        <dbReference type="Proteomes" id="UP001519460"/>
    </source>
</evidence>
<accession>A0ABD0JP92</accession>
<dbReference type="PROSITE" id="PS50835">
    <property type="entry name" value="IG_LIKE"/>
    <property type="match status" value="1"/>
</dbReference>
<proteinExistence type="predicted"/>
<organism evidence="6 7">
    <name type="scientific">Batillaria attramentaria</name>
    <dbReference type="NCBI Taxonomy" id="370345"/>
    <lineage>
        <taxon>Eukaryota</taxon>
        <taxon>Metazoa</taxon>
        <taxon>Spiralia</taxon>
        <taxon>Lophotrochozoa</taxon>
        <taxon>Mollusca</taxon>
        <taxon>Gastropoda</taxon>
        <taxon>Caenogastropoda</taxon>
        <taxon>Sorbeoconcha</taxon>
        <taxon>Cerithioidea</taxon>
        <taxon>Batillariidae</taxon>
        <taxon>Batillaria</taxon>
    </lineage>
</organism>
<dbReference type="InterPro" id="IPR051637">
    <property type="entry name" value="Ank_repeat_dom-contain_49"/>
</dbReference>
<dbReference type="InterPro" id="IPR002110">
    <property type="entry name" value="Ankyrin_rpt"/>
</dbReference>
<dbReference type="SMART" id="SM00248">
    <property type="entry name" value="ANK"/>
    <property type="match status" value="8"/>
</dbReference>
<evidence type="ECO:0000313" key="6">
    <source>
        <dbReference type="EMBL" id="KAK7476855.1"/>
    </source>
</evidence>
<dbReference type="Pfam" id="PF13637">
    <property type="entry name" value="Ank_4"/>
    <property type="match status" value="1"/>
</dbReference>
<evidence type="ECO:0000256" key="1">
    <source>
        <dbReference type="ARBA" id="ARBA00022737"/>
    </source>
</evidence>
<dbReference type="AlphaFoldDB" id="A0ABD0JP92"/>
<evidence type="ECO:0000256" key="4">
    <source>
        <dbReference type="SAM" id="Phobius"/>
    </source>
</evidence>
<reference evidence="6 7" key="1">
    <citation type="journal article" date="2023" name="Sci. Data">
        <title>Genome assembly of the Korean intertidal mud-creeper Batillaria attramentaria.</title>
        <authorList>
            <person name="Patra A.K."/>
            <person name="Ho P.T."/>
            <person name="Jun S."/>
            <person name="Lee S.J."/>
            <person name="Kim Y."/>
            <person name="Won Y.J."/>
        </authorList>
    </citation>
    <scope>NUCLEOTIDE SEQUENCE [LARGE SCALE GENOMIC DNA]</scope>
    <source>
        <strain evidence="6">Wonlab-2016</strain>
    </source>
</reference>
<keyword evidence="4" id="KW-1133">Transmembrane helix</keyword>
<dbReference type="PANTHER" id="PTHR24180">
    <property type="entry name" value="CYCLIN-DEPENDENT KINASE INHIBITOR 2C-RELATED"/>
    <property type="match status" value="1"/>
</dbReference>
<dbReference type="Proteomes" id="UP001519460">
    <property type="component" value="Unassembled WGS sequence"/>
</dbReference>
<feature type="repeat" description="ANK" evidence="3">
    <location>
        <begin position="526"/>
        <end position="558"/>
    </location>
</feature>
<feature type="transmembrane region" description="Helical" evidence="4">
    <location>
        <begin position="135"/>
        <end position="155"/>
    </location>
</feature>
<dbReference type="EMBL" id="JACVVK020000364">
    <property type="protein sequence ID" value="KAK7476855.1"/>
    <property type="molecule type" value="Genomic_DNA"/>
</dbReference>
<evidence type="ECO:0000259" key="5">
    <source>
        <dbReference type="PROSITE" id="PS50835"/>
    </source>
</evidence>
<dbReference type="PROSITE" id="PS50088">
    <property type="entry name" value="ANK_REPEAT"/>
    <property type="match status" value="6"/>
</dbReference>
<keyword evidence="2 3" id="KW-0040">ANK repeat</keyword>
<dbReference type="PROSITE" id="PS50297">
    <property type="entry name" value="ANK_REP_REGION"/>
    <property type="match status" value="6"/>
</dbReference>
<dbReference type="Pfam" id="PF00023">
    <property type="entry name" value="Ank"/>
    <property type="match status" value="1"/>
</dbReference>
<feature type="domain" description="Ig-like" evidence="5">
    <location>
        <begin position="34"/>
        <end position="133"/>
    </location>
</feature>
<gene>
    <name evidence="6" type="ORF">BaRGS_00031937</name>
</gene>
<feature type="repeat" description="ANK" evidence="3">
    <location>
        <begin position="559"/>
        <end position="591"/>
    </location>
</feature>
<dbReference type="InterPro" id="IPR036770">
    <property type="entry name" value="Ankyrin_rpt-contain_sf"/>
</dbReference>
<keyword evidence="4" id="KW-0472">Membrane</keyword>
<dbReference type="SUPFAM" id="SSF48403">
    <property type="entry name" value="Ankyrin repeat"/>
    <property type="match status" value="1"/>
</dbReference>
<dbReference type="PRINTS" id="PR01415">
    <property type="entry name" value="ANKYRIN"/>
</dbReference>
<protein>
    <recommendedName>
        <fullName evidence="5">Ig-like domain-containing protein</fullName>
    </recommendedName>
</protein>
<evidence type="ECO:0000256" key="3">
    <source>
        <dbReference type="PROSITE-ProRule" id="PRU00023"/>
    </source>
</evidence>
<dbReference type="InterPro" id="IPR007110">
    <property type="entry name" value="Ig-like_dom"/>
</dbReference>
<dbReference type="InterPro" id="IPR049050">
    <property type="entry name" value="nSTAND3"/>
</dbReference>
<keyword evidence="7" id="KW-1185">Reference proteome</keyword>
<comment type="caution">
    <text evidence="6">The sequence shown here is derived from an EMBL/GenBank/DDBJ whole genome shotgun (WGS) entry which is preliminary data.</text>
</comment>
<evidence type="ECO:0000256" key="2">
    <source>
        <dbReference type="ARBA" id="ARBA00023043"/>
    </source>
</evidence>
<name>A0ABD0JP92_9CAEN</name>